<accession>A0A8T3VAA2</accession>
<comment type="subcellular location">
    <subcellularLocation>
        <location evidence="1">Membrane</location>
        <topology evidence="1">Multi-pass membrane protein</topology>
    </subcellularLocation>
</comment>
<dbReference type="GO" id="GO:0140359">
    <property type="term" value="F:ABC-type transporter activity"/>
    <property type="evidence" value="ECO:0007669"/>
    <property type="project" value="InterPro"/>
</dbReference>
<gene>
    <name evidence="7" type="ORF">E7Z79_00350</name>
</gene>
<dbReference type="InterPro" id="IPR023908">
    <property type="entry name" value="xxxLxxG_rpt"/>
</dbReference>
<dbReference type="InterPro" id="IPR013525">
    <property type="entry name" value="ABC2_TM"/>
</dbReference>
<dbReference type="RefSeq" id="WP_292751965.1">
    <property type="nucleotide sequence ID" value="NZ_SUTK01000001.1"/>
</dbReference>
<feature type="transmembrane region" description="Helical" evidence="5">
    <location>
        <begin position="570"/>
        <end position="591"/>
    </location>
</feature>
<name>A0A8T3VAA2_9EURY</name>
<feature type="domain" description="ABC-2 type transporter transmembrane" evidence="6">
    <location>
        <begin position="398"/>
        <end position="589"/>
    </location>
</feature>
<sequence length="612" mass="65474">MGRKDIGNILEIMRNDIKSAFSNPIVTIVLIGIIILPSLYALINIYACWDPYGNTDEVEFAIANLDNGTSFEGTKINVGNELVKDLKNNTKFKWTFVTEDELRDGVHKGDYYAGIVVPKNLSENIVSITTDNPEQAKLEYVVNVKANPVAAKLTNTAANTVYSNLNAKIVEFINLAAYGKLGELQEGLASGAQQLSEGGALLQEGAGEVSSGAAQVEDGASQVQEGSEQIQAGSELLQEKSGKIDEGEKLIESNNNFLQEKSDELQKGAEEVESSVDPSLIPEGPVKEYADGVSQVADGSGQIAEGSSELAKGSVQLAEGSKQITNGSVFLAEKSGELAGGSAELAEGSVTLAAGAEMLSNAAAQALFSASAGLFSSADALSSITGINETLLGDYFFSPVKLETTEVFSVPDYGSSVAPFYIALSMWVGALITCVMIEPKSSVGTKYSPFEMYVGKQTIYVIMSILQACVTLIGSYILGIHVDNYPLFYFSAILVSVVFMLLIYSVITAIGTVGKAAIVLLLVFQISATGGIYPIEIMGKFFQFIHPYMPMTYAINLLREAQLGVVWSNYFFALAILIAIGLVAIICSIFVKEKADKASKYFEERLEESGLF</sequence>
<keyword evidence="3 5" id="KW-1133">Transmembrane helix</keyword>
<feature type="transmembrane region" description="Helical" evidence="5">
    <location>
        <begin position="487"/>
        <end position="510"/>
    </location>
</feature>
<dbReference type="AlphaFoldDB" id="A0A8T3VAA2"/>
<dbReference type="InterPro" id="IPR017500">
    <property type="entry name" value="Phage_infect_YhgE_N"/>
</dbReference>
<reference evidence="7" key="1">
    <citation type="submission" date="2019-04" db="EMBL/GenBank/DDBJ databases">
        <title>Evolution of Biomass-Degrading Anaerobic Consortia Revealed by Metagenomics.</title>
        <authorList>
            <person name="Peng X."/>
        </authorList>
    </citation>
    <scope>NUCLEOTIDE SEQUENCE</scope>
    <source>
        <strain evidence="7">SIG18</strain>
    </source>
</reference>
<evidence type="ECO:0000259" key="6">
    <source>
        <dbReference type="Pfam" id="PF12698"/>
    </source>
</evidence>
<feature type="transmembrane region" description="Helical" evidence="5">
    <location>
        <begin position="458"/>
        <end position="481"/>
    </location>
</feature>
<dbReference type="PANTHER" id="PTHR43077">
    <property type="entry name" value="TRANSPORT PERMEASE YVFS-RELATED"/>
    <property type="match status" value="1"/>
</dbReference>
<dbReference type="Gene3D" id="1.10.287.950">
    <property type="entry name" value="Methyl-accepting chemotaxis protein"/>
    <property type="match status" value="1"/>
</dbReference>
<organism evidence="7 8">
    <name type="scientific">Methanobrevibacter thaueri</name>
    <dbReference type="NCBI Taxonomy" id="190975"/>
    <lineage>
        <taxon>Archaea</taxon>
        <taxon>Methanobacteriati</taxon>
        <taxon>Methanobacteriota</taxon>
        <taxon>Methanomada group</taxon>
        <taxon>Methanobacteria</taxon>
        <taxon>Methanobacteriales</taxon>
        <taxon>Methanobacteriaceae</taxon>
        <taxon>Methanobrevibacter</taxon>
    </lineage>
</organism>
<dbReference type="PANTHER" id="PTHR43077:SF10">
    <property type="entry name" value="TRANSPORT PERMEASE PROTEIN"/>
    <property type="match status" value="1"/>
</dbReference>
<evidence type="ECO:0000256" key="1">
    <source>
        <dbReference type="ARBA" id="ARBA00004141"/>
    </source>
</evidence>
<feature type="transmembrane region" description="Helical" evidence="5">
    <location>
        <begin position="517"/>
        <end position="535"/>
    </location>
</feature>
<proteinExistence type="predicted"/>
<keyword evidence="2 5" id="KW-0812">Transmembrane</keyword>
<dbReference type="Gene3D" id="3.40.1710.10">
    <property type="entry name" value="abc type-2 transporter like domain"/>
    <property type="match status" value="1"/>
</dbReference>
<dbReference type="SUPFAM" id="SSF58104">
    <property type="entry name" value="Methyl-accepting chemotaxis protein (MCP) signaling domain"/>
    <property type="match status" value="1"/>
</dbReference>
<comment type="caution">
    <text evidence="7">The sequence shown here is derived from an EMBL/GenBank/DDBJ whole genome shotgun (WGS) entry which is preliminary data.</text>
</comment>
<evidence type="ECO:0000256" key="3">
    <source>
        <dbReference type="ARBA" id="ARBA00022989"/>
    </source>
</evidence>
<dbReference type="NCBIfam" id="TIGR03062">
    <property type="entry name" value="pip_yhgE_Cterm"/>
    <property type="match status" value="1"/>
</dbReference>
<dbReference type="NCBIfam" id="TIGR03057">
    <property type="entry name" value="xxxLxxG_by_4"/>
    <property type="match status" value="1"/>
</dbReference>
<dbReference type="GO" id="GO:0016020">
    <property type="term" value="C:membrane"/>
    <property type="evidence" value="ECO:0007669"/>
    <property type="project" value="UniProtKB-SubCell"/>
</dbReference>
<protein>
    <submittedName>
        <fullName evidence="7">YhgE/Pip domain-containing protein</fullName>
    </submittedName>
</protein>
<evidence type="ECO:0000313" key="7">
    <source>
        <dbReference type="EMBL" id="MBE6500877.1"/>
    </source>
</evidence>
<feature type="transmembrane region" description="Helical" evidence="5">
    <location>
        <begin position="418"/>
        <end position="437"/>
    </location>
</feature>
<dbReference type="InterPro" id="IPR051328">
    <property type="entry name" value="T7SS_ABC-Transporter"/>
</dbReference>
<dbReference type="Pfam" id="PF12698">
    <property type="entry name" value="ABC2_membrane_3"/>
    <property type="match status" value="2"/>
</dbReference>
<evidence type="ECO:0000256" key="2">
    <source>
        <dbReference type="ARBA" id="ARBA00022692"/>
    </source>
</evidence>
<dbReference type="Proteomes" id="UP000783037">
    <property type="component" value="Unassembled WGS sequence"/>
</dbReference>
<dbReference type="InterPro" id="IPR017501">
    <property type="entry name" value="Phage_infect_YhgE_C"/>
</dbReference>
<evidence type="ECO:0000256" key="5">
    <source>
        <dbReference type="SAM" id="Phobius"/>
    </source>
</evidence>
<feature type="domain" description="ABC-2 type transporter transmembrane" evidence="6">
    <location>
        <begin position="29"/>
        <end position="169"/>
    </location>
</feature>
<dbReference type="NCBIfam" id="TIGR03061">
    <property type="entry name" value="pip_yhgE_Nterm"/>
    <property type="match status" value="1"/>
</dbReference>
<keyword evidence="4 5" id="KW-0472">Membrane</keyword>
<evidence type="ECO:0000313" key="8">
    <source>
        <dbReference type="Proteomes" id="UP000783037"/>
    </source>
</evidence>
<evidence type="ECO:0000256" key="4">
    <source>
        <dbReference type="ARBA" id="ARBA00023136"/>
    </source>
</evidence>
<feature type="transmembrane region" description="Helical" evidence="5">
    <location>
        <begin position="21"/>
        <end position="43"/>
    </location>
</feature>
<dbReference type="EMBL" id="SUTK01000001">
    <property type="protein sequence ID" value="MBE6500877.1"/>
    <property type="molecule type" value="Genomic_DNA"/>
</dbReference>